<keyword evidence="3 6" id="KW-0812">Transmembrane</keyword>
<evidence type="ECO:0000313" key="8">
    <source>
        <dbReference type="EMBL" id="SEP82661.1"/>
    </source>
</evidence>
<feature type="transmembrane region" description="Helical" evidence="7">
    <location>
        <begin position="448"/>
        <end position="469"/>
    </location>
</feature>
<dbReference type="InterPro" id="IPR000175">
    <property type="entry name" value="Na/ntran_symport"/>
</dbReference>
<dbReference type="Pfam" id="PF00209">
    <property type="entry name" value="SNF"/>
    <property type="match status" value="2"/>
</dbReference>
<feature type="transmembrane region" description="Helical" evidence="7">
    <location>
        <begin position="407"/>
        <end position="427"/>
    </location>
</feature>
<feature type="transmembrane region" description="Helical" evidence="7">
    <location>
        <begin position="161"/>
        <end position="178"/>
    </location>
</feature>
<evidence type="ECO:0000313" key="9">
    <source>
        <dbReference type="Proteomes" id="UP000199496"/>
    </source>
</evidence>
<evidence type="ECO:0000256" key="3">
    <source>
        <dbReference type="ARBA" id="ARBA00022692"/>
    </source>
</evidence>
<evidence type="ECO:0000256" key="4">
    <source>
        <dbReference type="ARBA" id="ARBA00022989"/>
    </source>
</evidence>
<keyword evidence="4 7" id="KW-1133">Transmembrane helix</keyword>
<dbReference type="STRING" id="867345.SAMN05421693_10750"/>
<dbReference type="PRINTS" id="PR00176">
    <property type="entry name" value="NANEUSMPORT"/>
</dbReference>
<feature type="transmembrane region" description="Helical" evidence="7">
    <location>
        <begin position="20"/>
        <end position="41"/>
    </location>
</feature>
<dbReference type="GO" id="GO:0015293">
    <property type="term" value="F:symporter activity"/>
    <property type="evidence" value="ECO:0007669"/>
    <property type="project" value="UniProtKB-KW"/>
</dbReference>
<dbReference type="PROSITE" id="PS00610">
    <property type="entry name" value="NA_NEUROTRAN_SYMP_1"/>
    <property type="match status" value="1"/>
</dbReference>
<proteinExistence type="inferred from homology"/>
<feature type="transmembrane region" description="Helical" evidence="7">
    <location>
        <begin position="357"/>
        <end position="380"/>
    </location>
</feature>
<comment type="subcellular location">
    <subcellularLocation>
        <location evidence="1">Membrane</location>
        <topology evidence="1">Multi-pass membrane protein</topology>
    </subcellularLocation>
</comment>
<dbReference type="PANTHER" id="PTHR42948">
    <property type="entry name" value="TRANSPORTER"/>
    <property type="match status" value="1"/>
</dbReference>
<accession>A0A1H9B1S9</accession>
<keyword evidence="5 7" id="KW-0472">Membrane</keyword>
<feature type="transmembrane region" description="Helical" evidence="7">
    <location>
        <begin position="53"/>
        <end position="77"/>
    </location>
</feature>
<dbReference type="EMBL" id="FOFO01000007">
    <property type="protein sequence ID" value="SEP82661.1"/>
    <property type="molecule type" value="Genomic_DNA"/>
</dbReference>
<keyword evidence="2 6" id="KW-0813">Transport</keyword>
<feature type="transmembrane region" description="Helical" evidence="7">
    <location>
        <begin position="232"/>
        <end position="256"/>
    </location>
</feature>
<keyword evidence="6" id="KW-0769">Symport</keyword>
<name>A0A1H9B1S9_9GAMM</name>
<dbReference type="PANTHER" id="PTHR42948:SF1">
    <property type="entry name" value="TRANSPORTER"/>
    <property type="match status" value="1"/>
</dbReference>
<dbReference type="Proteomes" id="UP000199496">
    <property type="component" value="Unassembled WGS sequence"/>
</dbReference>
<dbReference type="NCBIfam" id="NF037979">
    <property type="entry name" value="Na_transp"/>
    <property type="match status" value="1"/>
</dbReference>
<dbReference type="SUPFAM" id="SSF161070">
    <property type="entry name" value="SNF-like"/>
    <property type="match status" value="1"/>
</dbReference>
<organism evidence="8 9">
    <name type="scientific">Ectothiorhodospira magna</name>
    <dbReference type="NCBI Taxonomy" id="867345"/>
    <lineage>
        <taxon>Bacteria</taxon>
        <taxon>Pseudomonadati</taxon>
        <taxon>Pseudomonadota</taxon>
        <taxon>Gammaproteobacteria</taxon>
        <taxon>Chromatiales</taxon>
        <taxon>Ectothiorhodospiraceae</taxon>
        <taxon>Ectothiorhodospira</taxon>
    </lineage>
</organism>
<feature type="transmembrane region" description="Helical" evidence="7">
    <location>
        <begin position="190"/>
        <end position="212"/>
    </location>
</feature>
<dbReference type="InterPro" id="IPR047218">
    <property type="entry name" value="YocR/YhdH-like"/>
</dbReference>
<gene>
    <name evidence="8" type="ORF">SAMN05421693_10750</name>
</gene>
<evidence type="ECO:0000256" key="1">
    <source>
        <dbReference type="ARBA" id="ARBA00004141"/>
    </source>
</evidence>
<reference evidence="8 9" key="1">
    <citation type="submission" date="2016-10" db="EMBL/GenBank/DDBJ databases">
        <authorList>
            <person name="de Groot N.N."/>
        </authorList>
    </citation>
    <scope>NUCLEOTIDE SEQUENCE [LARGE SCALE GENOMIC DNA]</scope>
    <source>
        <strain evidence="8 9">B7-7</strain>
    </source>
</reference>
<feature type="transmembrane region" description="Helical" evidence="7">
    <location>
        <begin position="98"/>
        <end position="120"/>
    </location>
</feature>
<feature type="transmembrane region" description="Helical" evidence="7">
    <location>
        <begin position="314"/>
        <end position="336"/>
    </location>
</feature>
<comment type="similarity">
    <text evidence="6">Belongs to the sodium:neurotransmitter symporter (SNF) (TC 2.A.22) family.</text>
</comment>
<evidence type="ECO:0000256" key="5">
    <source>
        <dbReference type="ARBA" id="ARBA00023136"/>
    </source>
</evidence>
<feature type="transmembrane region" description="Helical" evidence="7">
    <location>
        <begin position="268"/>
        <end position="294"/>
    </location>
</feature>
<dbReference type="PROSITE" id="PS50267">
    <property type="entry name" value="NA_NEUROTRAN_SYMP_3"/>
    <property type="match status" value="1"/>
</dbReference>
<dbReference type="InterPro" id="IPR037272">
    <property type="entry name" value="SNS_sf"/>
</dbReference>
<protein>
    <recommendedName>
        <fullName evidence="6">Transporter</fullName>
    </recommendedName>
</protein>
<keyword evidence="9" id="KW-1185">Reference proteome</keyword>
<dbReference type="CDD" id="cd10336">
    <property type="entry name" value="SLC6sbd_Tyt1-Like"/>
    <property type="match status" value="1"/>
</dbReference>
<sequence>MPVIAWGATMRRESSIHGQWSSKLVFVLAATGSAVGLGNIWRFPYIAGENGGGAFVLIYLACILLIGLPIMMAEIALGRRGRQSPINTMATLAREEGLHRAWGLVGWLGVTAGFIILSYYSVIAGWSLSYVFRAASGAFAGLDGEGVKNLFEGLVSDPERLLAWHTLFMLMNILVVARGVRSGLEKAVKFLMPALLGMLLILVGYAMTQGHFMQGFAFMFRPDFSQVTGDTILLAMGQAFFTLSLGMGAIMIYGSYLSSRASIFKTSATVVSADTAVALLAGLAIFPIVFASGLEPGAGPGLIFITLPMAFGEMTGGLLFGTLFFLLLVTAAWTSSISLMEPAVAWLVENRGLDRPLAAMIVGGIAWFLGIGTILSFSLWSNPIGFNLTLGGESLFIGGTLFDMADYLTSNIMLPLGGLLIALFVGWRMNRRSVEEELGLRSRVFFKAWYHVLRFAAPIGILLIFLKAVNLI</sequence>
<evidence type="ECO:0000256" key="6">
    <source>
        <dbReference type="RuleBase" id="RU003732"/>
    </source>
</evidence>
<evidence type="ECO:0000256" key="2">
    <source>
        <dbReference type="ARBA" id="ARBA00022448"/>
    </source>
</evidence>
<dbReference type="GO" id="GO:0016020">
    <property type="term" value="C:membrane"/>
    <property type="evidence" value="ECO:0007669"/>
    <property type="project" value="UniProtKB-SubCell"/>
</dbReference>
<dbReference type="AlphaFoldDB" id="A0A1H9B1S9"/>
<evidence type="ECO:0000256" key="7">
    <source>
        <dbReference type="SAM" id="Phobius"/>
    </source>
</evidence>